<dbReference type="RefSeq" id="XP_021828373.1">
    <property type="nucleotide sequence ID" value="XM_021972681.1"/>
</dbReference>
<accession>A0A6P5TLA6</accession>
<sequence>MASSSTLDLPSIIHVISVRLECDNYPTWLAQIVPVLRNRRLLSYVNGSCPSPSPTIPDPKAQQSDSSPLSLIPNPEYDDLVQKDQLVLSLINGSLHNKVLINVATKTTACDTWVALETHFASSKSKSPSSSSQRLASHNPAVTLPSLIFFDHIHSITNNLALAGAPVNEFNLLVVVMNIVGPIYENTVAVAQARETLIGMPDLKALLLSAERRLQASSSLDISSGATTMVASSSGHSGHGRRGFGDRTGFAGRAPDRRTSLSAPRFGSSLGSRSYSLFRSPSSQPCYHHNFDQGVLGPPPSGLNTSSFGSNSPSPRGPLQCYNCRGYGHVVVVCPFKATFVPAPSTLFQGMTAHHLSHGGTQQWVADIRANTYITNELSHLSFARKYHGSDNVGGVLGGTCLPITHIGHSRISHLNSSFSLNNILHCPNASFPLLSVHEFATDNNCFFTFFFD</sequence>
<name>A0A6P5TLA6_PRUAV</name>
<dbReference type="SUPFAM" id="SSF57756">
    <property type="entry name" value="Retrovirus zinc finger-like domains"/>
    <property type="match status" value="1"/>
</dbReference>
<dbReference type="GO" id="GO:0008270">
    <property type="term" value="F:zinc ion binding"/>
    <property type="evidence" value="ECO:0007669"/>
    <property type="project" value="InterPro"/>
</dbReference>
<dbReference type="Pfam" id="PF14223">
    <property type="entry name" value="Retrotran_gag_2"/>
    <property type="match status" value="1"/>
</dbReference>
<dbReference type="GO" id="GO:0003676">
    <property type="term" value="F:nucleic acid binding"/>
    <property type="evidence" value="ECO:0007669"/>
    <property type="project" value="InterPro"/>
</dbReference>
<evidence type="ECO:0000313" key="3">
    <source>
        <dbReference type="RefSeq" id="XP_021828373.1"/>
    </source>
</evidence>
<feature type="region of interest" description="Disordered" evidence="1">
    <location>
        <begin position="228"/>
        <end position="267"/>
    </location>
</feature>
<evidence type="ECO:0000313" key="2">
    <source>
        <dbReference type="Proteomes" id="UP000515124"/>
    </source>
</evidence>
<dbReference type="KEGG" id="pavi:110768822"/>
<protein>
    <submittedName>
        <fullName evidence="3">Uncharacterized protein LOC110768822</fullName>
    </submittedName>
</protein>
<proteinExistence type="predicted"/>
<feature type="compositionally biased region" description="Polar residues" evidence="1">
    <location>
        <begin position="302"/>
        <end position="311"/>
    </location>
</feature>
<gene>
    <name evidence="3" type="primary">LOC110768822</name>
</gene>
<reference evidence="3" key="1">
    <citation type="submission" date="2025-08" db="UniProtKB">
        <authorList>
            <consortium name="RefSeq"/>
        </authorList>
    </citation>
    <scope>IDENTIFICATION</scope>
</reference>
<keyword evidence="2" id="KW-1185">Reference proteome</keyword>
<feature type="region of interest" description="Disordered" evidence="1">
    <location>
        <begin position="289"/>
        <end position="311"/>
    </location>
</feature>
<organism evidence="2 3">
    <name type="scientific">Prunus avium</name>
    <name type="common">Cherry</name>
    <name type="synonym">Cerasus avium</name>
    <dbReference type="NCBI Taxonomy" id="42229"/>
    <lineage>
        <taxon>Eukaryota</taxon>
        <taxon>Viridiplantae</taxon>
        <taxon>Streptophyta</taxon>
        <taxon>Embryophyta</taxon>
        <taxon>Tracheophyta</taxon>
        <taxon>Spermatophyta</taxon>
        <taxon>Magnoliopsida</taxon>
        <taxon>eudicotyledons</taxon>
        <taxon>Gunneridae</taxon>
        <taxon>Pentapetalae</taxon>
        <taxon>rosids</taxon>
        <taxon>fabids</taxon>
        <taxon>Rosales</taxon>
        <taxon>Rosaceae</taxon>
        <taxon>Amygdaloideae</taxon>
        <taxon>Amygdaleae</taxon>
        <taxon>Prunus</taxon>
    </lineage>
</organism>
<dbReference type="PANTHER" id="PTHR47481:SF30">
    <property type="entry name" value="CCHC-TYPE DOMAIN-CONTAINING PROTEIN"/>
    <property type="match status" value="1"/>
</dbReference>
<dbReference type="Proteomes" id="UP000515124">
    <property type="component" value="Unplaced"/>
</dbReference>
<dbReference type="GeneID" id="110768822"/>
<evidence type="ECO:0000256" key="1">
    <source>
        <dbReference type="SAM" id="MobiDB-lite"/>
    </source>
</evidence>
<dbReference type="PANTHER" id="PTHR47481">
    <property type="match status" value="1"/>
</dbReference>
<dbReference type="InterPro" id="IPR036875">
    <property type="entry name" value="Znf_CCHC_sf"/>
</dbReference>
<dbReference type="AlphaFoldDB" id="A0A6P5TLA6"/>